<evidence type="ECO:0000259" key="5">
    <source>
        <dbReference type="Pfam" id="PF00849"/>
    </source>
</evidence>
<evidence type="ECO:0000256" key="3">
    <source>
        <dbReference type="ARBA" id="ARBA00033164"/>
    </source>
</evidence>
<evidence type="ECO:0000256" key="2">
    <source>
        <dbReference type="ARBA" id="ARBA00031870"/>
    </source>
</evidence>
<evidence type="ECO:0000256" key="4">
    <source>
        <dbReference type="SAM" id="MobiDB-lite"/>
    </source>
</evidence>
<dbReference type="PANTHER" id="PTHR21600">
    <property type="entry name" value="MITOCHONDRIAL RNA PSEUDOURIDINE SYNTHASE"/>
    <property type="match status" value="1"/>
</dbReference>
<feature type="domain" description="Pseudouridine synthase RsuA/RluA-like" evidence="5">
    <location>
        <begin position="125"/>
        <end position="281"/>
    </location>
</feature>
<dbReference type="SUPFAM" id="SSF55120">
    <property type="entry name" value="Pseudouridine synthase"/>
    <property type="match status" value="1"/>
</dbReference>
<dbReference type="InterPro" id="IPR006145">
    <property type="entry name" value="PsdUridine_synth_RsuA/RluA"/>
</dbReference>
<accession>A0A0F6TCA4</accession>
<dbReference type="AlphaFoldDB" id="A0A0F6TCA4"/>
<dbReference type="InterPro" id="IPR050188">
    <property type="entry name" value="RluA_PseudoU_synthase"/>
</dbReference>
<evidence type="ECO:0000313" key="6">
    <source>
        <dbReference type="EMBL" id="AKE40164.1"/>
    </source>
</evidence>
<dbReference type="EMBL" id="CP011311">
    <property type="protein sequence ID" value="AKE40164.1"/>
    <property type="molecule type" value="Genomic_DNA"/>
</dbReference>
<dbReference type="HOGENOM" id="CLU_016902_0_0_11"/>
<dbReference type="Pfam" id="PF00849">
    <property type="entry name" value="PseudoU_synth_2"/>
    <property type="match status" value="1"/>
</dbReference>
<evidence type="ECO:0000313" key="7">
    <source>
        <dbReference type="Proteomes" id="UP000033566"/>
    </source>
</evidence>
<keyword evidence="7" id="KW-1185">Reference proteome</keyword>
<comment type="catalytic activity">
    <reaction evidence="1">
        <text>a uridine in RNA = a pseudouridine in RNA</text>
        <dbReference type="Rhea" id="RHEA:48348"/>
        <dbReference type="Rhea" id="RHEA-COMP:12068"/>
        <dbReference type="Rhea" id="RHEA-COMP:12069"/>
        <dbReference type="ChEBI" id="CHEBI:65314"/>
        <dbReference type="ChEBI" id="CHEBI:65315"/>
    </reaction>
</comment>
<gene>
    <name evidence="6" type="primary">rluC</name>
    <name evidence="6" type="ORF">UL81_11160</name>
</gene>
<dbReference type="PATRIC" id="fig|161896.4.peg.2179"/>
<dbReference type="GO" id="GO:0140098">
    <property type="term" value="F:catalytic activity, acting on RNA"/>
    <property type="evidence" value="ECO:0007669"/>
    <property type="project" value="UniProtKB-ARBA"/>
</dbReference>
<keyword evidence="6" id="KW-0413">Isomerase</keyword>
<dbReference type="GO" id="GO:0009982">
    <property type="term" value="F:pseudouridine synthase activity"/>
    <property type="evidence" value="ECO:0007669"/>
    <property type="project" value="InterPro"/>
</dbReference>
<dbReference type="GO" id="GO:0000455">
    <property type="term" value="P:enzyme-directed rRNA pseudouridine synthesis"/>
    <property type="evidence" value="ECO:0007669"/>
    <property type="project" value="TreeGrafter"/>
</dbReference>
<protein>
    <recommendedName>
        <fullName evidence="2">RNA pseudouridylate synthase</fullName>
    </recommendedName>
    <alternativeName>
        <fullName evidence="3">RNA-uridine isomerase</fullName>
    </alternativeName>
</protein>
<dbReference type="PANTHER" id="PTHR21600:SF84">
    <property type="entry name" value="PSEUDOURIDINE SYNTHASE RSUA_RLUA-LIKE DOMAIN-CONTAINING PROTEIN"/>
    <property type="match status" value="1"/>
</dbReference>
<dbReference type="KEGG" id="ccj:UL81_11160"/>
<feature type="region of interest" description="Disordered" evidence="4">
    <location>
        <begin position="1"/>
        <end position="26"/>
    </location>
</feature>
<dbReference type="GO" id="GO:0003723">
    <property type="term" value="F:RNA binding"/>
    <property type="evidence" value="ECO:0007669"/>
    <property type="project" value="InterPro"/>
</dbReference>
<dbReference type="Proteomes" id="UP000033566">
    <property type="component" value="Chromosome"/>
</dbReference>
<dbReference type="PROSITE" id="PS01129">
    <property type="entry name" value="PSI_RLU"/>
    <property type="match status" value="1"/>
</dbReference>
<proteinExistence type="predicted"/>
<sequence>MTGSNREFKSMRNTVPHNRKGYTPLPIKNGLNATRVRVPESHTYSNITAWDFLTEVITGQRHRHPDDNDMALQQRFDDGEVVLRNRTTLRPESQLKPGTDVYFYRIPAPEKPVPYDITIVYEDDNILVADKPPFMATMPRARHIVQTATVQLRRTTGIDDLSPAHRLDRLTSGLLLFTKKRGIRGAYQTLFANREVSKTYTAIAPYKEFETPLTWHSRMEKTPGEIQGRIVEGEPNAITDLVTVEKIDGTPYEAIHGQQPQLAKYILKPHTGKTHQLRLHMWQAGVPILGDPVYPTIFPEEAEDMGIPMHLTATELSFKDPLTGKNTLFTCDSQLFNN</sequence>
<dbReference type="STRING" id="161896.UL81_11160"/>
<dbReference type="InterPro" id="IPR020103">
    <property type="entry name" value="PsdUridine_synth_cat_dom_sf"/>
</dbReference>
<reference evidence="6 7" key="1">
    <citation type="journal article" date="2015" name="Genome Announc.">
        <title>Complete Genome Sequence of Corynebacterium camporealensis DSM 44610, Isolated from the Milk of a Manchega Sheep with Subclinical Mastitis.</title>
        <authorList>
            <person name="Ruckert C."/>
            <person name="Albersmeier A."/>
            <person name="Winkler A."/>
            <person name="Tauch A."/>
        </authorList>
    </citation>
    <scope>NUCLEOTIDE SEQUENCE [LARGE SCALE GENOMIC DNA]</scope>
    <source>
        <strain evidence="6 7">DSM 44610</strain>
    </source>
</reference>
<feature type="compositionally biased region" description="Basic and acidic residues" evidence="4">
    <location>
        <begin position="1"/>
        <end position="10"/>
    </location>
</feature>
<dbReference type="InterPro" id="IPR006224">
    <property type="entry name" value="PsdUridine_synth_RluA-like_CS"/>
</dbReference>
<dbReference type="Gene3D" id="3.30.2350.10">
    <property type="entry name" value="Pseudouridine synthase"/>
    <property type="match status" value="1"/>
</dbReference>
<evidence type="ECO:0000256" key="1">
    <source>
        <dbReference type="ARBA" id="ARBA00000073"/>
    </source>
</evidence>
<organism evidence="6 7">
    <name type="scientific">Corynebacterium camporealensis</name>
    <dbReference type="NCBI Taxonomy" id="161896"/>
    <lineage>
        <taxon>Bacteria</taxon>
        <taxon>Bacillati</taxon>
        <taxon>Actinomycetota</taxon>
        <taxon>Actinomycetes</taxon>
        <taxon>Mycobacteriales</taxon>
        <taxon>Corynebacteriaceae</taxon>
        <taxon>Corynebacterium</taxon>
    </lineage>
</organism>
<name>A0A0F6TCA4_9CORY</name>